<evidence type="ECO:0000313" key="3">
    <source>
        <dbReference type="EMBL" id="CAK9229734.1"/>
    </source>
</evidence>
<evidence type="ECO:0000256" key="1">
    <source>
        <dbReference type="SAM" id="MobiDB-lite"/>
    </source>
</evidence>
<keyword evidence="2" id="KW-1133">Transmembrane helix</keyword>
<dbReference type="Pfam" id="PF20431">
    <property type="entry name" value="E_motif"/>
    <property type="match status" value="1"/>
</dbReference>
<protein>
    <submittedName>
        <fullName evidence="3">Uncharacterized protein</fullName>
    </submittedName>
</protein>
<evidence type="ECO:0000313" key="4">
    <source>
        <dbReference type="Proteomes" id="UP001497512"/>
    </source>
</evidence>
<keyword evidence="4" id="KW-1185">Reference proteome</keyword>
<feature type="compositionally biased region" description="Basic and acidic residues" evidence="1">
    <location>
        <begin position="7"/>
        <end position="21"/>
    </location>
</feature>
<feature type="transmembrane region" description="Helical" evidence="2">
    <location>
        <begin position="203"/>
        <end position="222"/>
    </location>
</feature>
<proteinExistence type="predicted"/>
<organism evidence="3 4">
    <name type="scientific">Sphagnum troendelagicum</name>
    <dbReference type="NCBI Taxonomy" id="128251"/>
    <lineage>
        <taxon>Eukaryota</taxon>
        <taxon>Viridiplantae</taxon>
        <taxon>Streptophyta</taxon>
        <taxon>Embryophyta</taxon>
        <taxon>Bryophyta</taxon>
        <taxon>Sphagnophytina</taxon>
        <taxon>Sphagnopsida</taxon>
        <taxon>Sphagnales</taxon>
        <taxon>Sphagnaceae</taxon>
        <taxon>Sphagnum</taxon>
    </lineage>
</organism>
<reference evidence="3" key="1">
    <citation type="submission" date="2024-02" db="EMBL/GenBank/DDBJ databases">
        <authorList>
            <consortium name="ELIXIR-Norway"/>
            <consortium name="Elixir Norway"/>
        </authorList>
    </citation>
    <scope>NUCLEOTIDE SEQUENCE</scope>
</reference>
<dbReference type="Proteomes" id="UP001497512">
    <property type="component" value="Chromosome 6"/>
</dbReference>
<dbReference type="InterPro" id="IPR046960">
    <property type="entry name" value="PPR_At4g14850-like_plant"/>
</dbReference>
<evidence type="ECO:0000256" key="2">
    <source>
        <dbReference type="SAM" id="Phobius"/>
    </source>
</evidence>
<sequence>MLQKAPHAKEDNEKTEADSKAKPSQQKVLDAMCDPARTVSERMQRLSKPREQHLHPHIGQSEVHQKALAATFLCALAIALYPSTTFAVPHTSSSQSAHCRNRCGHLQDAENMIKTMQCKSCVVCTALLSACRIHGNVEMGEHVGKQILALEPENAAGHLLLSNIYAALGNMHFCENVEQQRKKRGVKKQLSFEKSITPVEKSIIFITLMMVSILACTIGDAGSMSGQMFHELFACIMSSDTVAPP</sequence>
<keyword evidence="2" id="KW-0472">Membrane</keyword>
<dbReference type="InterPro" id="IPR046848">
    <property type="entry name" value="E_motif"/>
</dbReference>
<dbReference type="EMBL" id="OZ019898">
    <property type="protein sequence ID" value="CAK9229734.1"/>
    <property type="molecule type" value="Genomic_DNA"/>
</dbReference>
<keyword evidence="2" id="KW-0812">Transmembrane</keyword>
<feature type="region of interest" description="Disordered" evidence="1">
    <location>
        <begin position="1"/>
        <end position="28"/>
    </location>
</feature>
<gene>
    <name evidence="3" type="ORF">CSSPTR1EN2_LOCUS19881</name>
</gene>
<accession>A0ABP0UTR4</accession>
<name>A0ABP0UTR4_9BRYO</name>
<dbReference type="PANTHER" id="PTHR47926">
    <property type="entry name" value="PENTATRICOPEPTIDE REPEAT-CONTAINING PROTEIN"/>
    <property type="match status" value="1"/>
</dbReference>